<organism evidence="1 2">
    <name type="scientific">Pisolithus microcarpus 441</name>
    <dbReference type="NCBI Taxonomy" id="765257"/>
    <lineage>
        <taxon>Eukaryota</taxon>
        <taxon>Fungi</taxon>
        <taxon>Dikarya</taxon>
        <taxon>Basidiomycota</taxon>
        <taxon>Agaricomycotina</taxon>
        <taxon>Agaricomycetes</taxon>
        <taxon>Agaricomycetidae</taxon>
        <taxon>Boletales</taxon>
        <taxon>Sclerodermatineae</taxon>
        <taxon>Pisolithaceae</taxon>
        <taxon>Pisolithus</taxon>
    </lineage>
</organism>
<name>A0A0C9ZI48_9AGAM</name>
<dbReference type="EMBL" id="KN833780">
    <property type="protein sequence ID" value="KIK19673.1"/>
    <property type="molecule type" value="Genomic_DNA"/>
</dbReference>
<proteinExistence type="predicted"/>
<dbReference type="AlphaFoldDB" id="A0A0C9ZI48"/>
<reference evidence="2" key="2">
    <citation type="submission" date="2015-01" db="EMBL/GenBank/DDBJ databases">
        <title>Evolutionary Origins and Diversification of the Mycorrhizal Mutualists.</title>
        <authorList>
            <consortium name="DOE Joint Genome Institute"/>
            <consortium name="Mycorrhizal Genomics Consortium"/>
            <person name="Kohler A."/>
            <person name="Kuo A."/>
            <person name="Nagy L.G."/>
            <person name="Floudas D."/>
            <person name="Copeland A."/>
            <person name="Barry K.W."/>
            <person name="Cichocki N."/>
            <person name="Veneault-Fourrey C."/>
            <person name="LaButti K."/>
            <person name="Lindquist E.A."/>
            <person name="Lipzen A."/>
            <person name="Lundell T."/>
            <person name="Morin E."/>
            <person name="Murat C."/>
            <person name="Riley R."/>
            <person name="Ohm R."/>
            <person name="Sun H."/>
            <person name="Tunlid A."/>
            <person name="Henrissat B."/>
            <person name="Grigoriev I.V."/>
            <person name="Hibbett D.S."/>
            <person name="Martin F."/>
        </authorList>
    </citation>
    <scope>NUCLEOTIDE SEQUENCE [LARGE SCALE GENOMIC DNA]</scope>
    <source>
        <strain evidence="2">441</strain>
    </source>
</reference>
<protein>
    <submittedName>
        <fullName evidence="1">Uncharacterized protein</fullName>
    </submittedName>
</protein>
<reference evidence="1 2" key="1">
    <citation type="submission" date="2014-04" db="EMBL/GenBank/DDBJ databases">
        <authorList>
            <consortium name="DOE Joint Genome Institute"/>
            <person name="Kuo A."/>
            <person name="Kohler A."/>
            <person name="Costa M.D."/>
            <person name="Nagy L.G."/>
            <person name="Floudas D."/>
            <person name="Copeland A."/>
            <person name="Barry K.W."/>
            <person name="Cichocki N."/>
            <person name="Veneault-Fourrey C."/>
            <person name="LaButti K."/>
            <person name="Lindquist E.A."/>
            <person name="Lipzen A."/>
            <person name="Lundell T."/>
            <person name="Morin E."/>
            <person name="Murat C."/>
            <person name="Sun H."/>
            <person name="Tunlid A."/>
            <person name="Henrissat B."/>
            <person name="Grigoriev I.V."/>
            <person name="Hibbett D.S."/>
            <person name="Martin F."/>
            <person name="Nordberg H.P."/>
            <person name="Cantor M.N."/>
            <person name="Hua S.X."/>
        </authorList>
    </citation>
    <scope>NUCLEOTIDE SEQUENCE [LARGE SCALE GENOMIC DNA]</scope>
    <source>
        <strain evidence="1 2">441</strain>
    </source>
</reference>
<gene>
    <name evidence="1" type="ORF">PISMIDRAFT_682846</name>
</gene>
<evidence type="ECO:0000313" key="2">
    <source>
        <dbReference type="Proteomes" id="UP000054018"/>
    </source>
</evidence>
<keyword evidence="2" id="KW-1185">Reference proteome</keyword>
<accession>A0A0C9ZI48</accession>
<dbReference type="Proteomes" id="UP000054018">
    <property type="component" value="Unassembled WGS sequence"/>
</dbReference>
<dbReference type="HOGENOM" id="CLU_2923592_0_0_1"/>
<sequence>MVDMTQRSAREPPANMILLVCVIIAIKSLHDSYSMYNISLATLEAGCSHGTPLKMIVKLLR</sequence>
<evidence type="ECO:0000313" key="1">
    <source>
        <dbReference type="EMBL" id="KIK19673.1"/>
    </source>
</evidence>